<feature type="compositionally biased region" description="Low complexity" evidence="16">
    <location>
        <begin position="326"/>
        <end position="339"/>
    </location>
</feature>
<evidence type="ECO:0000256" key="13">
    <source>
        <dbReference type="ARBA" id="ARBA00044502"/>
    </source>
</evidence>
<dbReference type="Gene3D" id="2.70.50.70">
    <property type="match status" value="1"/>
</dbReference>
<evidence type="ECO:0000256" key="3">
    <source>
        <dbReference type="ARBA" id="ARBA00022525"/>
    </source>
</evidence>
<evidence type="ECO:0000256" key="7">
    <source>
        <dbReference type="ARBA" id="ARBA00023002"/>
    </source>
</evidence>
<sequence length="514" mass="53764">MSSLKNLLLSTTALAALLPLTTAHSWVKSVNVAGKEYRGWDFNADPYYPDATRPPSYTRKNDGNGPCLDWTQKCIIINEGANAEKFEATTPTQTIPAKGGDSVTLDWQQWPDSHIGGQAVYMADCGATCEGADAASLSWFKIIEENYDTATSTWPLSLLTKNPLYTFNLPTDLPSGSYMVKHELLAPFSGQQFYPMAFQVDLESSGTTVPAPTGKFPDMYADFVELTTDGPSFKYPGIAVYQGGIVKGDSGGAASSPGAPAAPEPPASSAVVEPVTTEQGAEPTDVAATSTAAAEAPVPSTAAATSTEAVQVPAPSASEQPEVMEPTTSASSDAPTPTDVVVPALPEESEDAPIETMPSFTEELPNETATSSIALPSSSVPPVDLPVPTSISAPTPTESASEPEGPAVPAPAPTGSAEGDLQKFTGSIGAPIGAVTQVGNQYSSGGRTYNYLYDALEESCNEQRNACYNASNKLPNGEVGAFQSQCETQTTECYTVNRAQASVARRWSSRALAL</sequence>
<name>A0A8K0NUV5_9TREE</name>
<comment type="subcellular location">
    <subcellularLocation>
        <location evidence="2">Secreted</location>
    </subcellularLocation>
</comment>
<dbReference type="PANTHER" id="PTHR33353:SF10">
    <property type="entry name" value="ENDO-BETA-1,4-GLUCANASE D"/>
    <property type="match status" value="1"/>
</dbReference>
<keyword evidence="7" id="KW-0560">Oxidoreductase</keyword>
<keyword evidence="4" id="KW-0479">Metal-binding</keyword>
<evidence type="ECO:0000256" key="4">
    <source>
        <dbReference type="ARBA" id="ARBA00022723"/>
    </source>
</evidence>
<accession>A0A8K0NUV5</accession>
<feature type="compositionally biased region" description="Low complexity" evidence="16">
    <location>
        <begin position="375"/>
        <end position="388"/>
    </location>
</feature>
<evidence type="ECO:0000256" key="11">
    <source>
        <dbReference type="ARBA" id="ARBA00023277"/>
    </source>
</evidence>
<dbReference type="GO" id="GO:0005576">
    <property type="term" value="C:extracellular region"/>
    <property type="evidence" value="ECO:0007669"/>
    <property type="project" value="UniProtKB-SubCell"/>
</dbReference>
<evidence type="ECO:0000256" key="5">
    <source>
        <dbReference type="ARBA" id="ARBA00022729"/>
    </source>
</evidence>
<evidence type="ECO:0000256" key="14">
    <source>
        <dbReference type="ARBA" id="ARBA00045077"/>
    </source>
</evidence>
<evidence type="ECO:0000256" key="15">
    <source>
        <dbReference type="ARBA" id="ARBA00047174"/>
    </source>
</evidence>
<feature type="region of interest" description="Disordered" evidence="16">
    <location>
        <begin position="250"/>
        <end position="341"/>
    </location>
</feature>
<comment type="catalytic activity">
    <reaction evidence="14">
        <text>[(1-&gt;4)-beta-D-glucosyl]n+m + reduced acceptor + O2 = 4-dehydro-beta-D-glucosyl-[(1-&gt;4)-beta-D-glucosyl]n-1 + [(1-&gt;4)-beta-D-glucosyl]m + acceptor + H2O.</text>
        <dbReference type="EC" id="1.14.99.56"/>
    </reaction>
</comment>
<keyword evidence="8" id="KW-0186">Copper</keyword>
<keyword evidence="9" id="KW-0503">Monooxygenase</keyword>
<evidence type="ECO:0000313" key="20">
    <source>
        <dbReference type="Proteomes" id="UP000812966"/>
    </source>
</evidence>
<dbReference type="EMBL" id="JABELV010000021">
    <property type="protein sequence ID" value="KAG7563087.1"/>
    <property type="molecule type" value="Genomic_DNA"/>
</dbReference>
<feature type="signal peptide" evidence="17">
    <location>
        <begin position="1"/>
        <end position="23"/>
    </location>
</feature>
<dbReference type="Pfam" id="PF03443">
    <property type="entry name" value="AA9"/>
    <property type="match status" value="1"/>
</dbReference>
<keyword evidence="12" id="KW-0624">Polysaccharide degradation</keyword>
<evidence type="ECO:0000256" key="16">
    <source>
        <dbReference type="SAM" id="MobiDB-lite"/>
    </source>
</evidence>
<dbReference type="GO" id="GO:0046872">
    <property type="term" value="F:metal ion binding"/>
    <property type="evidence" value="ECO:0007669"/>
    <property type="project" value="UniProtKB-KW"/>
</dbReference>
<dbReference type="InterPro" id="IPR005103">
    <property type="entry name" value="AA9_LPMO"/>
</dbReference>
<evidence type="ECO:0000256" key="12">
    <source>
        <dbReference type="ARBA" id="ARBA00023326"/>
    </source>
</evidence>
<gene>
    <name evidence="19" type="ORF">FFLO_01519</name>
</gene>
<feature type="chain" id="PRO_5035438856" description="lytic cellulose monooxygenase (C4-dehydrogenating)" evidence="17">
    <location>
        <begin position="24"/>
        <end position="514"/>
    </location>
</feature>
<reference evidence="19" key="1">
    <citation type="submission" date="2020-04" db="EMBL/GenBank/DDBJ databases">
        <title>Analysis of mating type loci in Filobasidium floriforme.</title>
        <authorList>
            <person name="Nowrousian M."/>
        </authorList>
    </citation>
    <scope>NUCLEOTIDE SEQUENCE</scope>
    <source>
        <strain evidence="19">CBS 6242</strain>
    </source>
</reference>
<dbReference type="PANTHER" id="PTHR33353">
    <property type="entry name" value="PUTATIVE (AFU_ORTHOLOGUE AFUA_1G12560)-RELATED"/>
    <property type="match status" value="1"/>
</dbReference>
<dbReference type="Proteomes" id="UP000812966">
    <property type="component" value="Unassembled WGS sequence"/>
</dbReference>
<dbReference type="AlphaFoldDB" id="A0A8K0NUV5"/>
<keyword evidence="6" id="KW-0136">Cellulose degradation</keyword>
<proteinExistence type="inferred from homology"/>
<evidence type="ECO:0000256" key="10">
    <source>
        <dbReference type="ARBA" id="ARBA00023157"/>
    </source>
</evidence>
<evidence type="ECO:0000256" key="9">
    <source>
        <dbReference type="ARBA" id="ARBA00023033"/>
    </source>
</evidence>
<dbReference type="InterPro" id="IPR049892">
    <property type="entry name" value="AA9"/>
</dbReference>
<keyword evidence="11" id="KW-0119">Carbohydrate metabolism</keyword>
<dbReference type="EC" id="1.14.99.56" evidence="15"/>
<keyword evidence="3" id="KW-0964">Secreted</keyword>
<evidence type="ECO:0000256" key="6">
    <source>
        <dbReference type="ARBA" id="ARBA00023001"/>
    </source>
</evidence>
<organism evidence="19 20">
    <name type="scientific">Filobasidium floriforme</name>
    <dbReference type="NCBI Taxonomy" id="5210"/>
    <lineage>
        <taxon>Eukaryota</taxon>
        <taxon>Fungi</taxon>
        <taxon>Dikarya</taxon>
        <taxon>Basidiomycota</taxon>
        <taxon>Agaricomycotina</taxon>
        <taxon>Tremellomycetes</taxon>
        <taxon>Filobasidiales</taxon>
        <taxon>Filobasidiaceae</taxon>
        <taxon>Filobasidium</taxon>
    </lineage>
</organism>
<keyword evidence="5 17" id="KW-0732">Signal</keyword>
<dbReference type="GO" id="GO:0030245">
    <property type="term" value="P:cellulose catabolic process"/>
    <property type="evidence" value="ECO:0007669"/>
    <property type="project" value="UniProtKB-KW"/>
</dbReference>
<feature type="domain" description="Auxiliary Activity family 9 catalytic" evidence="18">
    <location>
        <begin position="24"/>
        <end position="221"/>
    </location>
</feature>
<feature type="region of interest" description="Disordered" evidence="16">
    <location>
        <begin position="363"/>
        <end position="418"/>
    </location>
</feature>
<evidence type="ECO:0000256" key="2">
    <source>
        <dbReference type="ARBA" id="ARBA00004613"/>
    </source>
</evidence>
<comment type="caution">
    <text evidence="19">The sequence shown here is derived from an EMBL/GenBank/DDBJ whole genome shotgun (WGS) entry which is preliminary data.</text>
</comment>
<protein>
    <recommendedName>
        <fullName evidence="15">lytic cellulose monooxygenase (C4-dehydrogenating)</fullName>
        <ecNumber evidence="15">1.14.99.56</ecNumber>
    </recommendedName>
</protein>
<feature type="compositionally biased region" description="Low complexity" evidence="16">
    <location>
        <begin position="286"/>
        <end position="310"/>
    </location>
</feature>
<comment type="similarity">
    <text evidence="13">Belongs to the polysaccharide monooxygenase AA9 family.</text>
</comment>
<dbReference type="GO" id="GO:0004497">
    <property type="term" value="F:monooxygenase activity"/>
    <property type="evidence" value="ECO:0007669"/>
    <property type="project" value="UniProtKB-KW"/>
</dbReference>
<keyword evidence="20" id="KW-1185">Reference proteome</keyword>
<dbReference type="OrthoDB" id="4849160at2759"/>
<evidence type="ECO:0000259" key="18">
    <source>
        <dbReference type="Pfam" id="PF03443"/>
    </source>
</evidence>
<keyword evidence="10" id="KW-1015">Disulfide bond</keyword>
<evidence type="ECO:0000313" key="19">
    <source>
        <dbReference type="EMBL" id="KAG7563087.1"/>
    </source>
</evidence>
<evidence type="ECO:0000256" key="8">
    <source>
        <dbReference type="ARBA" id="ARBA00023008"/>
    </source>
</evidence>
<comment type="cofactor">
    <cofactor evidence="1">
        <name>Cu(2+)</name>
        <dbReference type="ChEBI" id="CHEBI:29036"/>
    </cofactor>
</comment>
<evidence type="ECO:0000256" key="17">
    <source>
        <dbReference type="SAM" id="SignalP"/>
    </source>
</evidence>
<evidence type="ECO:0000256" key="1">
    <source>
        <dbReference type="ARBA" id="ARBA00001973"/>
    </source>
</evidence>